<feature type="compositionally biased region" description="Polar residues" evidence="1">
    <location>
        <begin position="24"/>
        <end position="34"/>
    </location>
</feature>
<dbReference type="Proteomes" id="UP000297299">
    <property type="component" value="Unassembled WGS sequence"/>
</dbReference>
<name>A0A4Y8CFM1_9HELO</name>
<keyword evidence="3" id="KW-1185">Reference proteome</keyword>
<dbReference type="OrthoDB" id="3555797at2759"/>
<feature type="region of interest" description="Disordered" evidence="1">
    <location>
        <begin position="1"/>
        <end position="34"/>
    </location>
</feature>
<dbReference type="STRING" id="38488.A0A4Y8CFM1"/>
<protein>
    <submittedName>
        <fullName evidence="2">Uncharacterized protein</fullName>
    </submittedName>
</protein>
<organism evidence="2 3">
    <name type="scientific">Botryotinia calthae</name>
    <dbReference type="NCBI Taxonomy" id="38488"/>
    <lineage>
        <taxon>Eukaryota</taxon>
        <taxon>Fungi</taxon>
        <taxon>Dikarya</taxon>
        <taxon>Ascomycota</taxon>
        <taxon>Pezizomycotina</taxon>
        <taxon>Leotiomycetes</taxon>
        <taxon>Helotiales</taxon>
        <taxon>Sclerotiniaceae</taxon>
        <taxon>Botryotinia</taxon>
    </lineage>
</organism>
<feature type="compositionally biased region" description="Polar residues" evidence="1">
    <location>
        <begin position="66"/>
        <end position="81"/>
    </location>
</feature>
<evidence type="ECO:0000313" key="3">
    <source>
        <dbReference type="Proteomes" id="UP000297299"/>
    </source>
</evidence>
<reference evidence="2 3" key="1">
    <citation type="submission" date="2017-11" db="EMBL/GenBank/DDBJ databases">
        <title>Comparative genomics of Botrytis spp.</title>
        <authorList>
            <person name="Valero-Jimenez C.A."/>
            <person name="Tapia P."/>
            <person name="Veloso J."/>
            <person name="Silva-Moreno E."/>
            <person name="Staats M."/>
            <person name="Valdes J.H."/>
            <person name="Van Kan J.A.L."/>
        </authorList>
    </citation>
    <scope>NUCLEOTIDE SEQUENCE [LARGE SCALE GENOMIC DNA]</scope>
    <source>
        <strain evidence="2 3">MUCL2830</strain>
    </source>
</reference>
<gene>
    <name evidence="2" type="ORF">BOTCAL_0929g00050</name>
</gene>
<dbReference type="AlphaFoldDB" id="A0A4Y8CFM1"/>
<sequence length="127" mass="14579">MTRVKRKTTMGCTPLPDQRMIAPKNTTIKSSNSNAKPCKFLMTAASRRIQVLSKDTIIGKRKSQVPKDTNQKSKSSQTNAKTLGKKSQRDRELPWLELPQPETLLHLEEKTLEFYIHHRNYFPAALE</sequence>
<comment type="caution">
    <text evidence="2">The sequence shown here is derived from an EMBL/GenBank/DDBJ whole genome shotgun (WGS) entry which is preliminary data.</text>
</comment>
<accession>A0A4Y8CFM1</accession>
<feature type="region of interest" description="Disordered" evidence="1">
    <location>
        <begin position="55"/>
        <end position="95"/>
    </location>
</feature>
<evidence type="ECO:0000256" key="1">
    <source>
        <dbReference type="SAM" id="MobiDB-lite"/>
    </source>
</evidence>
<dbReference type="EMBL" id="PHWZ01000925">
    <property type="protein sequence ID" value="TEY29605.1"/>
    <property type="molecule type" value="Genomic_DNA"/>
</dbReference>
<evidence type="ECO:0000313" key="2">
    <source>
        <dbReference type="EMBL" id="TEY29605.1"/>
    </source>
</evidence>
<proteinExistence type="predicted"/>